<organism evidence="2 3">
    <name type="scientific">Molorchus minor</name>
    <dbReference type="NCBI Taxonomy" id="1323400"/>
    <lineage>
        <taxon>Eukaryota</taxon>
        <taxon>Metazoa</taxon>
        <taxon>Ecdysozoa</taxon>
        <taxon>Arthropoda</taxon>
        <taxon>Hexapoda</taxon>
        <taxon>Insecta</taxon>
        <taxon>Pterygota</taxon>
        <taxon>Neoptera</taxon>
        <taxon>Endopterygota</taxon>
        <taxon>Coleoptera</taxon>
        <taxon>Polyphaga</taxon>
        <taxon>Cucujiformia</taxon>
        <taxon>Chrysomeloidea</taxon>
        <taxon>Cerambycidae</taxon>
        <taxon>Lamiinae</taxon>
        <taxon>Monochamini</taxon>
        <taxon>Molorchus</taxon>
    </lineage>
</organism>
<reference evidence="2" key="1">
    <citation type="journal article" date="2023" name="Insect Mol. Biol.">
        <title>Genome sequencing provides insights into the evolution of gene families encoding plant cell wall-degrading enzymes in longhorned beetles.</title>
        <authorList>
            <person name="Shin N.R."/>
            <person name="Okamura Y."/>
            <person name="Kirsch R."/>
            <person name="Pauchet Y."/>
        </authorList>
    </citation>
    <scope>NUCLEOTIDE SEQUENCE</scope>
    <source>
        <strain evidence="2">MMC_N1</strain>
    </source>
</reference>
<comment type="caution">
    <text evidence="2">The sequence shown here is derived from an EMBL/GenBank/DDBJ whole genome shotgun (WGS) entry which is preliminary data.</text>
</comment>
<evidence type="ECO:0000256" key="1">
    <source>
        <dbReference type="SAM" id="Coils"/>
    </source>
</evidence>
<evidence type="ECO:0000313" key="3">
    <source>
        <dbReference type="Proteomes" id="UP001162164"/>
    </source>
</evidence>
<evidence type="ECO:0000313" key="2">
    <source>
        <dbReference type="EMBL" id="KAJ8976058.1"/>
    </source>
</evidence>
<sequence length="109" mass="13309">MKLEDLRQSQSELLEERDRQNKMMVTLRNQRDMYKNLYSQAIKASGEDIPMQLDRTFLPEVSENKMHTDSEFQLDEKIQEFENQIEKLKKQIEHLKEENDTYRRRKDSK</sequence>
<name>A0ABQ9JEK1_9CUCU</name>
<protein>
    <submittedName>
        <fullName evidence="2">Uncharacterized protein</fullName>
    </submittedName>
</protein>
<keyword evidence="1" id="KW-0175">Coiled coil</keyword>
<dbReference type="EMBL" id="JAPWTJ010000732">
    <property type="protein sequence ID" value="KAJ8976058.1"/>
    <property type="molecule type" value="Genomic_DNA"/>
</dbReference>
<accession>A0ABQ9JEK1</accession>
<proteinExistence type="predicted"/>
<feature type="coiled-coil region" evidence="1">
    <location>
        <begin position="71"/>
        <end position="105"/>
    </location>
</feature>
<dbReference type="Proteomes" id="UP001162164">
    <property type="component" value="Unassembled WGS sequence"/>
</dbReference>
<keyword evidence="3" id="KW-1185">Reference proteome</keyword>
<gene>
    <name evidence="2" type="ORF">NQ317_009248</name>
</gene>